<evidence type="ECO:0000313" key="3">
    <source>
        <dbReference type="Proteomes" id="UP001139502"/>
    </source>
</evidence>
<dbReference type="InterPro" id="IPR050077">
    <property type="entry name" value="LexA_repressor"/>
</dbReference>
<dbReference type="Pfam" id="PF00717">
    <property type="entry name" value="Peptidase_S24"/>
    <property type="match status" value="1"/>
</dbReference>
<protein>
    <recommendedName>
        <fullName evidence="1">Peptidase S24/S26A/S26B/S26C domain-containing protein</fullName>
    </recommendedName>
</protein>
<organism evidence="2 3">
    <name type="scientific">Rothia santali</name>
    <dbReference type="NCBI Taxonomy" id="2949643"/>
    <lineage>
        <taxon>Bacteria</taxon>
        <taxon>Bacillati</taxon>
        <taxon>Actinomycetota</taxon>
        <taxon>Actinomycetes</taxon>
        <taxon>Micrococcales</taxon>
        <taxon>Micrococcaceae</taxon>
        <taxon>Rothia</taxon>
    </lineage>
</organism>
<dbReference type="InterPro" id="IPR015927">
    <property type="entry name" value="Peptidase_S24_S26A/B/C"/>
</dbReference>
<accession>A0A9X2HFS6</accession>
<dbReference type="SUPFAM" id="SSF51306">
    <property type="entry name" value="LexA/Signal peptidase"/>
    <property type="match status" value="1"/>
</dbReference>
<dbReference type="PANTHER" id="PTHR33516:SF2">
    <property type="entry name" value="LEXA REPRESSOR-RELATED"/>
    <property type="match status" value="1"/>
</dbReference>
<dbReference type="Gene3D" id="2.10.109.10">
    <property type="entry name" value="Umud Fragment, subunit A"/>
    <property type="match status" value="1"/>
</dbReference>
<sequence>MLDAGISEGEVVVVDRGIGPQHGDVVLAAIDGGFSIKRMVSTKTKRALSPANPGYEDLLITEETDVVIWGVITRCVHMLRPFHTGRR</sequence>
<evidence type="ECO:0000313" key="2">
    <source>
        <dbReference type="EMBL" id="MCP3426927.1"/>
    </source>
</evidence>
<dbReference type="InterPro" id="IPR036286">
    <property type="entry name" value="LexA/Signal_pep-like_sf"/>
</dbReference>
<dbReference type="EMBL" id="JANAFB010000042">
    <property type="protein sequence ID" value="MCP3426927.1"/>
    <property type="molecule type" value="Genomic_DNA"/>
</dbReference>
<name>A0A9X2HFS6_9MICC</name>
<feature type="domain" description="Peptidase S24/S26A/S26B/S26C" evidence="1">
    <location>
        <begin position="1"/>
        <end position="72"/>
    </location>
</feature>
<reference evidence="2" key="1">
    <citation type="submission" date="2022-06" db="EMBL/GenBank/DDBJ databases">
        <title>Rothia sp. isolated from sandalwood seedling.</title>
        <authorList>
            <person name="Tuikhar N."/>
            <person name="Kirdat K."/>
            <person name="Thorat V."/>
            <person name="Swetha P."/>
            <person name="Padma S."/>
            <person name="Sundararaj R."/>
            <person name="Yadav A."/>
        </authorList>
    </citation>
    <scope>NUCLEOTIDE SEQUENCE</scope>
    <source>
        <strain evidence="2">AR01</strain>
    </source>
</reference>
<dbReference type="Proteomes" id="UP001139502">
    <property type="component" value="Unassembled WGS sequence"/>
</dbReference>
<keyword evidence="3" id="KW-1185">Reference proteome</keyword>
<dbReference type="CDD" id="cd06529">
    <property type="entry name" value="S24_LexA-like"/>
    <property type="match status" value="1"/>
</dbReference>
<evidence type="ECO:0000259" key="1">
    <source>
        <dbReference type="Pfam" id="PF00717"/>
    </source>
</evidence>
<dbReference type="AlphaFoldDB" id="A0A9X2HFS6"/>
<comment type="caution">
    <text evidence="2">The sequence shown here is derived from an EMBL/GenBank/DDBJ whole genome shotgun (WGS) entry which is preliminary data.</text>
</comment>
<dbReference type="InterPro" id="IPR039418">
    <property type="entry name" value="LexA-like"/>
</dbReference>
<gene>
    <name evidence="2" type="ORF">NBM05_13145</name>
</gene>
<dbReference type="PANTHER" id="PTHR33516">
    <property type="entry name" value="LEXA REPRESSOR"/>
    <property type="match status" value="1"/>
</dbReference>
<proteinExistence type="predicted"/>